<gene>
    <name evidence="1" type="ORF">Tco_0954626</name>
</gene>
<dbReference type="Proteomes" id="UP001151760">
    <property type="component" value="Unassembled WGS sequence"/>
</dbReference>
<organism evidence="1 2">
    <name type="scientific">Tanacetum coccineum</name>
    <dbReference type="NCBI Taxonomy" id="301880"/>
    <lineage>
        <taxon>Eukaryota</taxon>
        <taxon>Viridiplantae</taxon>
        <taxon>Streptophyta</taxon>
        <taxon>Embryophyta</taxon>
        <taxon>Tracheophyta</taxon>
        <taxon>Spermatophyta</taxon>
        <taxon>Magnoliopsida</taxon>
        <taxon>eudicotyledons</taxon>
        <taxon>Gunneridae</taxon>
        <taxon>Pentapetalae</taxon>
        <taxon>asterids</taxon>
        <taxon>campanulids</taxon>
        <taxon>Asterales</taxon>
        <taxon>Asteraceae</taxon>
        <taxon>Asteroideae</taxon>
        <taxon>Anthemideae</taxon>
        <taxon>Anthemidinae</taxon>
        <taxon>Tanacetum</taxon>
    </lineage>
</organism>
<dbReference type="EMBL" id="BQNB010015941">
    <property type="protein sequence ID" value="GJT45911.1"/>
    <property type="molecule type" value="Genomic_DNA"/>
</dbReference>
<reference evidence="1" key="1">
    <citation type="journal article" date="2022" name="Int. J. Mol. Sci.">
        <title>Draft Genome of Tanacetum Coccineum: Genomic Comparison of Closely Related Tanacetum-Family Plants.</title>
        <authorList>
            <person name="Yamashiro T."/>
            <person name="Shiraishi A."/>
            <person name="Nakayama K."/>
            <person name="Satake H."/>
        </authorList>
    </citation>
    <scope>NUCLEOTIDE SEQUENCE</scope>
</reference>
<name>A0ABQ5E4X5_9ASTR</name>
<reference evidence="1" key="2">
    <citation type="submission" date="2022-01" db="EMBL/GenBank/DDBJ databases">
        <authorList>
            <person name="Yamashiro T."/>
            <person name="Shiraishi A."/>
            <person name="Satake H."/>
            <person name="Nakayama K."/>
        </authorList>
    </citation>
    <scope>NUCLEOTIDE SEQUENCE</scope>
</reference>
<accession>A0ABQ5E4X5</accession>
<keyword evidence="2" id="KW-1185">Reference proteome</keyword>
<sequence>MLKKNPPQWTLRQTKAVKEESYRHMQLMSVGELSYVFKITIIKDTCVDIKVARVKHPSSITTLRSKKSLQSNEALRSSKWKFTVKHIKGTENVLADFLAWPKAYKSEENYPKDASRVQKHTPNFLSMVLSVASHNEERSFSTLTPPRALFFFTIGNVETIEGLIFDMFHPDYPFLNIFHIHDLWRFLKEALCFFYYLFEIFTVGISFNVEKLLSYVVKSHFKDVPPTLNIYLLCYNGLSHITNGQDVETSDDDDDARSLWSSNDDEHFNSFEDDPTHPDAPTHTYARWMSIEEGLYLAIVCALGTVGPGIMPLAPNSTGYSGAMAQAIAPKSDVTSAKTSELGPVSSRLLLLEFLEMVVGNYRFVVEKDWYVTFVVEVGIVERAIGDRD</sequence>
<protein>
    <submittedName>
        <fullName evidence="1">Uncharacterized protein</fullName>
    </submittedName>
</protein>
<evidence type="ECO:0000313" key="2">
    <source>
        <dbReference type="Proteomes" id="UP001151760"/>
    </source>
</evidence>
<proteinExistence type="predicted"/>
<evidence type="ECO:0000313" key="1">
    <source>
        <dbReference type="EMBL" id="GJT45911.1"/>
    </source>
</evidence>
<comment type="caution">
    <text evidence="1">The sequence shown here is derived from an EMBL/GenBank/DDBJ whole genome shotgun (WGS) entry which is preliminary data.</text>
</comment>